<feature type="non-terminal residue" evidence="9">
    <location>
        <position position="231"/>
    </location>
</feature>
<reference evidence="9" key="1">
    <citation type="journal article" date="2020" name="Stud. Mycol.">
        <title>101 Dothideomycetes genomes: a test case for predicting lifestyles and emergence of pathogens.</title>
        <authorList>
            <person name="Haridas S."/>
            <person name="Albert R."/>
            <person name="Binder M."/>
            <person name="Bloem J."/>
            <person name="Labutti K."/>
            <person name="Salamov A."/>
            <person name="Andreopoulos B."/>
            <person name="Baker S."/>
            <person name="Barry K."/>
            <person name="Bills G."/>
            <person name="Bluhm B."/>
            <person name="Cannon C."/>
            <person name="Castanera R."/>
            <person name="Culley D."/>
            <person name="Daum C."/>
            <person name="Ezra D."/>
            <person name="Gonzalez J."/>
            <person name="Henrissat B."/>
            <person name="Kuo A."/>
            <person name="Liang C."/>
            <person name="Lipzen A."/>
            <person name="Lutzoni F."/>
            <person name="Magnuson J."/>
            <person name="Mondo S."/>
            <person name="Nolan M."/>
            <person name="Ohm R."/>
            <person name="Pangilinan J."/>
            <person name="Park H.-J."/>
            <person name="Ramirez L."/>
            <person name="Alfaro M."/>
            <person name="Sun H."/>
            <person name="Tritt A."/>
            <person name="Yoshinaga Y."/>
            <person name="Zwiers L.-H."/>
            <person name="Turgeon B."/>
            <person name="Goodwin S."/>
            <person name="Spatafora J."/>
            <person name="Crous P."/>
            <person name="Grigoriev I."/>
        </authorList>
    </citation>
    <scope>NUCLEOTIDE SEQUENCE</scope>
    <source>
        <strain evidence="9">CBS 121410</strain>
    </source>
</reference>
<dbReference type="Proteomes" id="UP000799776">
    <property type="component" value="Unassembled WGS sequence"/>
</dbReference>
<evidence type="ECO:0000313" key="10">
    <source>
        <dbReference type="Proteomes" id="UP000799776"/>
    </source>
</evidence>
<evidence type="ECO:0000256" key="2">
    <source>
        <dbReference type="ARBA" id="ARBA00022679"/>
    </source>
</evidence>
<evidence type="ECO:0000313" key="9">
    <source>
        <dbReference type="EMBL" id="KAF2089209.1"/>
    </source>
</evidence>
<keyword evidence="5" id="KW-0863">Zinc-finger</keyword>
<dbReference type="InterPro" id="IPR013083">
    <property type="entry name" value="Znf_RING/FYVE/PHD"/>
</dbReference>
<evidence type="ECO:0000256" key="4">
    <source>
        <dbReference type="ARBA" id="ARBA00022737"/>
    </source>
</evidence>
<dbReference type="InterPro" id="IPR047545">
    <property type="entry name" value="BRcat_RBR_RNF216"/>
</dbReference>
<keyword evidence="3" id="KW-0479">Metal-binding</keyword>
<evidence type="ECO:0000256" key="1">
    <source>
        <dbReference type="ARBA" id="ARBA00004906"/>
    </source>
</evidence>
<keyword evidence="6" id="KW-0833">Ubl conjugation pathway</keyword>
<name>A0A6A5YC14_9PEZI</name>
<organism evidence="9 10">
    <name type="scientific">Saccharata proteae CBS 121410</name>
    <dbReference type="NCBI Taxonomy" id="1314787"/>
    <lineage>
        <taxon>Eukaryota</taxon>
        <taxon>Fungi</taxon>
        <taxon>Dikarya</taxon>
        <taxon>Ascomycota</taxon>
        <taxon>Pezizomycotina</taxon>
        <taxon>Dothideomycetes</taxon>
        <taxon>Dothideomycetes incertae sedis</taxon>
        <taxon>Botryosphaeriales</taxon>
        <taxon>Saccharataceae</taxon>
        <taxon>Saccharata</taxon>
    </lineage>
</organism>
<keyword evidence="10" id="KW-1185">Reference proteome</keyword>
<dbReference type="GO" id="GO:0008270">
    <property type="term" value="F:zinc ion binding"/>
    <property type="evidence" value="ECO:0007669"/>
    <property type="project" value="UniProtKB-KW"/>
</dbReference>
<evidence type="ECO:0000256" key="6">
    <source>
        <dbReference type="ARBA" id="ARBA00022786"/>
    </source>
</evidence>
<dbReference type="EMBL" id="ML978715">
    <property type="protein sequence ID" value="KAF2089209.1"/>
    <property type="molecule type" value="Genomic_DNA"/>
</dbReference>
<dbReference type="CDD" id="cd20339">
    <property type="entry name" value="BRcat_RBR_RNF216"/>
    <property type="match status" value="1"/>
</dbReference>
<dbReference type="InterPro" id="IPR044066">
    <property type="entry name" value="TRIAD_supradom"/>
</dbReference>
<dbReference type="Gene3D" id="3.30.40.10">
    <property type="entry name" value="Zinc/RING finger domain, C3HC4 (zinc finger)"/>
    <property type="match status" value="1"/>
</dbReference>
<evidence type="ECO:0000256" key="3">
    <source>
        <dbReference type="ARBA" id="ARBA00022723"/>
    </source>
</evidence>
<keyword evidence="2" id="KW-0808">Transferase</keyword>
<sequence>GKRLQAQQKEEAEKENEDASRVNNSMADCGCCFTEYPTNRMTFCNGEEAHFFCYSCAANYVKAEIGQGKCRPTCMDISGCPAEFTRKELIRFLDEKTFETLERFQQQEEIRNAGLDDLEECPFCDYKAICPPKEIDREFRCQNFECDKVSCRLCKEETHVPMTCEQASKHKTVDARHQVEEAMTAAMVRGCNKCKKKFVKEYGCNKITCASCGNIQCYICSKDVDNYAHFD</sequence>
<comment type="pathway">
    <text evidence="1">Protein modification; protein ubiquitination.</text>
</comment>
<dbReference type="Gene3D" id="1.20.120.1750">
    <property type="match status" value="1"/>
</dbReference>
<feature type="domain" description="RING-type" evidence="8">
    <location>
        <begin position="25"/>
        <end position="231"/>
    </location>
</feature>
<gene>
    <name evidence="9" type="ORF">K490DRAFT_4043</name>
</gene>
<dbReference type="PANTHER" id="PTHR22770:SF47">
    <property type="entry name" value="E3 UBIQUITIN-PROTEIN LIGASE RNF216"/>
    <property type="match status" value="1"/>
</dbReference>
<keyword evidence="4" id="KW-0677">Repeat</keyword>
<dbReference type="GO" id="GO:0016740">
    <property type="term" value="F:transferase activity"/>
    <property type="evidence" value="ECO:0007669"/>
    <property type="project" value="UniProtKB-KW"/>
</dbReference>
<feature type="non-terminal residue" evidence="9">
    <location>
        <position position="1"/>
    </location>
</feature>
<keyword evidence="7" id="KW-0862">Zinc</keyword>
<dbReference type="Pfam" id="PF26200">
    <property type="entry name" value="Rcat_RNF216"/>
    <property type="match status" value="1"/>
</dbReference>
<evidence type="ECO:0000256" key="7">
    <source>
        <dbReference type="ARBA" id="ARBA00022833"/>
    </source>
</evidence>
<dbReference type="InterPro" id="IPR051628">
    <property type="entry name" value="LUBAC_E3_Ligases"/>
</dbReference>
<dbReference type="SUPFAM" id="SSF57850">
    <property type="entry name" value="RING/U-box"/>
    <property type="match status" value="2"/>
</dbReference>
<dbReference type="OrthoDB" id="10009520at2759"/>
<protein>
    <recommendedName>
        <fullName evidence="8">RING-type domain-containing protein</fullName>
    </recommendedName>
</protein>
<dbReference type="PANTHER" id="PTHR22770">
    <property type="entry name" value="UBIQUITIN CONJUGATING ENZYME 7 INTERACTING PROTEIN-RELATED"/>
    <property type="match status" value="1"/>
</dbReference>
<accession>A0A6A5YC14</accession>
<evidence type="ECO:0000256" key="5">
    <source>
        <dbReference type="ARBA" id="ARBA00022771"/>
    </source>
</evidence>
<dbReference type="PROSITE" id="PS51873">
    <property type="entry name" value="TRIAD"/>
    <property type="match status" value="1"/>
</dbReference>
<evidence type="ECO:0000259" key="8">
    <source>
        <dbReference type="PROSITE" id="PS51873"/>
    </source>
</evidence>
<dbReference type="AlphaFoldDB" id="A0A6A5YC14"/>
<proteinExistence type="predicted"/>